<name>A0ABR3LE81_9TELE</name>
<dbReference type="InterPro" id="IPR052035">
    <property type="entry name" value="ZnF_BED_domain_contain"/>
</dbReference>
<evidence type="ECO:0000256" key="1">
    <source>
        <dbReference type="ARBA" id="ARBA00004123"/>
    </source>
</evidence>
<evidence type="ECO:0000256" key="2">
    <source>
        <dbReference type="ARBA" id="ARBA00022723"/>
    </source>
</evidence>
<comment type="subcellular location">
    <subcellularLocation>
        <location evidence="1">Nucleus</location>
    </subcellularLocation>
</comment>
<evidence type="ECO:0000256" key="5">
    <source>
        <dbReference type="ARBA" id="ARBA00023242"/>
    </source>
</evidence>
<accession>A0ABR3LE81</accession>
<dbReference type="Pfam" id="PF05699">
    <property type="entry name" value="Dimer_Tnp_hAT"/>
    <property type="match status" value="1"/>
</dbReference>
<dbReference type="InterPro" id="IPR008906">
    <property type="entry name" value="HATC_C_dom"/>
</dbReference>
<dbReference type="SUPFAM" id="SSF52047">
    <property type="entry name" value="RNI-like"/>
    <property type="match status" value="1"/>
</dbReference>
<keyword evidence="9" id="KW-1185">Reference proteome</keyword>
<feature type="domain" description="HAT C-terminal dimerisation" evidence="7">
    <location>
        <begin position="115"/>
        <end position="194"/>
    </location>
</feature>
<evidence type="ECO:0000256" key="4">
    <source>
        <dbReference type="ARBA" id="ARBA00022833"/>
    </source>
</evidence>
<dbReference type="PANTHER" id="PTHR46481">
    <property type="entry name" value="ZINC FINGER BED DOMAIN-CONTAINING PROTEIN 4"/>
    <property type="match status" value="1"/>
</dbReference>
<dbReference type="Proteomes" id="UP001558613">
    <property type="component" value="Unassembled WGS sequence"/>
</dbReference>
<dbReference type="Gene3D" id="3.80.10.10">
    <property type="entry name" value="Ribonuclease Inhibitor"/>
    <property type="match status" value="1"/>
</dbReference>
<gene>
    <name evidence="8" type="ORF">QQF64_018491</name>
</gene>
<evidence type="ECO:0000313" key="8">
    <source>
        <dbReference type="EMBL" id="KAL1250695.1"/>
    </source>
</evidence>
<dbReference type="EMBL" id="JAYMGO010000022">
    <property type="protein sequence ID" value="KAL1250695.1"/>
    <property type="molecule type" value="Genomic_DNA"/>
</dbReference>
<feature type="region of interest" description="Disordered" evidence="6">
    <location>
        <begin position="60"/>
        <end position="86"/>
    </location>
</feature>
<evidence type="ECO:0000313" key="9">
    <source>
        <dbReference type="Proteomes" id="UP001558613"/>
    </source>
</evidence>
<protein>
    <recommendedName>
        <fullName evidence="7">HAT C-terminal dimerisation domain-containing protein</fullName>
    </recommendedName>
</protein>
<dbReference type="SUPFAM" id="SSF53098">
    <property type="entry name" value="Ribonuclease H-like"/>
    <property type="match status" value="1"/>
</dbReference>
<reference evidence="8 9" key="1">
    <citation type="submission" date="2023-09" db="EMBL/GenBank/DDBJ databases">
        <authorList>
            <person name="Wang M."/>
        </authorList>
    </citation>
    <scope>NUCLEOTIDE SEQUENCE [LARGE SCALE GENOMIC DNA]</scope>
    <source>
        <strain evidence="8">GT-2023</strain>
        <tissue evidence="8">Liver</tissue>
    </source>
</reference>
<dbReference type="InterPro" id="IPR012337">
    <property type="entry name" value="RNaseH-like_sf"/>
</dbReference>
<evidence type="ECO:0000256" key="6">
    <source>
        <dbReference type="SAM" id="MobiDB-lite"/>
    </source>
</evidence>
<keyword evidence="5" id="KW-0539">Nucleus</keyword>
<evidence type="ECO:0000259" key="7">
    <source>
        <dbReference type="Pfam" id="PF05699"/>
    </source>
</evidence>
<proteinExistence type="predicted"/>
<comment type="caution">
    <text evidence="8">The sequence shown here is derived from an EMBL/GenBank/DDBJ whole genome shotgun (WGS) entry which is preliminary data.</text>
</comment>
<keyword evidence="2" id="KW-0479">Metal-binding</keyword>
<keyword evidence="3" id="KW-0863">Zinc-finger</keyword>
<dbReference type="PANTHER" id="PTHR46481:SF10">
    <property type="entry name" value="ZINC FINGER BED DOMAIN-CONTAINING PROTEIN 39"/>
    <property type="match status" value="1"/>
</dbReference>
<evidence type="ECO:0000256" key="3">
    <source>
        <dbReference type="ARBA" id="ARBA00022771"/>
    </source>
</evidence>
<dbReference type="InterPro" id="IPR032675">
    <property type="entry name" value="LRR_dom_sf"/>
</dbReference>
<keyword evidence="4" id="KW-0862">Zinc</keyword>
<organism evidence="8 9">
    <name type="scientific">Cirrhinus molitorella</name>
    <name type="common">mud carp</name>
    <dbReference type="NCBI Taxonomy" id="172907"/>
    <lineage>
        <taxon>Eukaryota</taxon>
        <taxon>Metazoa</taxon>
        <taxon>Chordata</taxon>
        <taxon>Craniata</taxon>
        <taxon>Vertebrata</taxon>
        <taxon>Euteleostomi</taxon>
        <taxon>Actinopterygii</taxon>
        <taxon>Neopterygii</taxon>
        <taxon>Teleostei</taxon>
        <taxon>Ostariophysi</taxon>
        <taxon>Cypriniformes</taxon>
        <taxon>Cyprinidae</taxon>
        <taxon>Labeoninae</taxon>
        <taxon>Labeonini</taxon>
        <taxon>Cirrhinus</taxon>
    </lineage>
</organism>
<sequence>MKKTLLEAVNSRFDSVEDEPLYALATLLDPRYKDRYFTSAQSAKSAKDALTGELEQLEDLSSTAGASEAVEPQEKAPRVEAAAPSKSSFMQEFDQIVEECGDPSAASSSSPAVQLHGYLAEKTIAASDNPYQYWGVNKHRLPCLAATATKYLCAPCTSVESERVFSTVSNIVDEKRNRLTAERTEMLVFMRKNLPLLIKLIDCSIEEEGCAALISALRSNSSHLRELDLRDNKPGDSGVKLRSALLNDPHCKLKTLHI</sequence>